<reference evidence="13 14" key="1">
    <citation type="submission" date="2018-03" db="EMBL/GenBank/DDBJ databases">
        <title>Phenotypic and genomic properties of Cyclonatronum proteinivorum gen. nov., sp. nov., a haloalkaliphilic bacteroidete from soda lakes possessing Na+-translocating rhodopsin.</title>
        <authorList>
            <person name="Toshchakov S.V."/>
            <person name="Korzhenkov A."/>
            <person name="Samarov N.I."/>
            <person name="Kublanov I.V."/>
            <person name="Muntyan M.S."/>
            <person name="Sorokin D.Y."/>
        </authorList>
    </citation>
    <scope>NUCLEOTIDE SEQUENCE [LARGE SCALE GENOMIC DNA]</scope>
    <source>
        <strain evidence="13 14">Omega</strain>
    </source>
</reference>
<evidence type="ECO:0000256" key="6">
    <source>
        <dbReference type="ARBA" id="ARBA00023136"/>
    </source>
</evidence>
<dbReference type="SUPFAM" id="SSF49464">
    <property type="entry name" value="Carboxypeptidase regulatory domain-like"/>
    <property type="match status" value="1"/>
</dbReference>
<dbReference type="AlphaFoldDB" id="A0A345UM78"/>
<keyword evidence="4 8" id="KW-0812">Transmembrane</keyword>
<evidence type="ECO:0000313" key="13">
    <source>
        <dbReference type="EMBL" id="AXJ01580.1"/>
    </source>
</evidence>
<keyword evidence="2 8" id="KW-0813">Transport</keyword>
<dbReference type="RefSeq" id="WP_114984754.1">
    <property type="nucleotide sequence ID" value="NZ_CP027806.1"/>
</dbReference>
<protein>
    <submittedName>
        <fullName evidence="13">Iron complex outermembrane recepter protein</fullName>
    </submittedName>
</protein>
<evidence type="ECO:0000313" key="14">
    <source>
        <dbReference type="Proteomes" id="UP000254808"/>
    </source>
</evidence>
<evidence type="ECO:0000256" key="7">
    <source>
        <dbReference type="ARBA" id="ARBA00023237"/>
    </source>
</evidence>
<dbReference type="InterPro" id="IPR037066">
    <property type="entry name" value="Plug_dom_sf"/>
</dbReference>
<keyword evidence="3 8" id="KW-1134">Transmembrane beta strand</keyword>
<dbReference type="InterPro" id="IPR008969">
    <property type="entry name" value="CarboxyPept-like_regulatory"/>
</dbReference>
<accession>A0A345UM78</accession>
<dbReference type="InterPro" id="IPR023996">
    <property type="entry name" value="TonB-dep_OMP_SusC/RagA"/>
</dbReference>
<comment type="similarity">
    <text evidence="8 9">Belongs to the TonB-dependent receptor family.</text>
</comment>
<dbReference type="InterPro" id="IPR036942">
    <property type="entry name" value="Beta-barrel_TonB_sf"/>
</dbReference>
<evidence type="ECO:0000256" key="2">
    <source>
        <dbReference type="ARBA" id="ARBA00022448"/>
    </source>
</evidence>
<evidence type="ECO:0000256" key="9">
    <source>
        <dbReference type="RuleBase" id="RU003357"/>
    </source>
</evidence>
<dbReference type="InterPro" id="IPR023997">
    <property type="entry name" value="TonB-dep_OMP_SusC/RagA_CS"/>
</dbReference>
<evidence type="ECO:0000256" key="10">
    <source>
        <dbReference type="SAM" id="MobiDB-lite"/>
    </source>
</evidence>
<dbReference type="Proteomes" id="UP000254808">
    <property type="component" value="Chromosome"/>
</dbReference>
<dbReference type="OrthoDB" id="9768177at2"/>
<dbReference type="PROSITE" id="PS52016">
    <property type="entry name" value="TONB_DEPENDENT_REC_3"/>
    <property type="match status" value="1"/>
</dbReference>
<keyword evidence="6 8" id="KW-0472">Membrane</keyword>
<evidence type="ECO:0000256" key="8">
    <source>
        <dbReference type="PROSITE-ProRule" id="PRU01360"/>
    </source>
</evidence>
<dbReference type="KEGG" id="cprv:CYPRO_2338"/>
<feature type="domain" description="TonB-dependent receptor-like beta-barrel" evidence="11">
    <location>
        <begin position="422"/>
        <end position="973"/>
    </location>
</feature>
<dbReference type="Gene3D" id="2.170.130.10">
    <property type="entry name" value="TonB-dependent receptor, plug domain"/>
    <property type="match status" value="1"/>
</dbReference>
<dbReference type="NCBIfam" id="TIGR04057">
    <property type="entry name" value="SusC_RagA_signa"/>
    <property type="match status" value="1"/>
</dbReference>
<evidence type="ECO:0000256" key="3">
    <source>
        <dbReference type="ARBA" id="ARBA00022452"/>
    </source>
</evidence>
<feature type="domain" description="TonB-dependent receptor plug" evidence="12">
    <location>
        <begin position="160"/>
        <end position="265"/>
    </location>
</feature>
<dbReference type="Gene3D" id="2.40.170.20">
    <property type="entry name" value="TonB-dependent receptor, beta-barrel domain"/>
    <property type="match status" value="1"/>
</dbReference>
<evidence type="ECO:0000259" key="12">
    <source>
        <dbReference type="Pfam" id="PF07715"/>
    </source>
</evidence>
<proteinExistence type="inferred from homology"/>
<dbReference type="InterPro" id="IPR000531">
    <property type="entry name" value="Beta-barrel_TonB"/>
</dbReference>
<dbReference type="EMBL" id="CP027806">
    <property type="protein sequence ID" value="AXJ01580.1"/>
    <property type="molecule type" value="Genomic_DNA"/>
</dbReference>
<dbReference type="Pfam" id="PF13715">
    <property type="entry name" value="CarbopepD_reg_2"/>
    <property type="match status" value="1"/>
</dbReference>
<evidence type="ECO:0000256" key="1">
    <source>
        <dbReference type="ARBA" id="ARBA00004571"/>
    </source>
</evidence>
<evidence type="ECO:0000256" key="4">
    <source>
        <dbReference type="ARBA" id="ARBA00022692"/>
    </source>
</evidence>
<dbReference type="GO" id="GO:0009279">
    <property type="term" value="C:cell outer membrane"/>
    <property type="evidence" value="ECO:0007669"/>
    <property type="project" value="UniProtKB-SubCell"/>
</dbReference>
<keyword evidence="7 8" id="KW-0998">Cell outer membrane</keyword>
<dbReference type="Gene3D" id="2.60.40.1120">
    <property type="entry name" value="Carboxypeptidase-like, regulatory domain"/>
    <property type="match status" value="1"/>
</dbReference>
<keyword evidence="5 9" id="KW-0798">TonB box</keyword>
<name>A0A345UM78_9BACT</name>
<keyword evidence="14" id="KW-1185">Reference proteome</keyword>
<gene>
    <name evidence="13" type="ORF">CYPRO_2338</name>
</gene>
<evidence type="ECO:0000256" key="5">
    <source>
        <dbReference type="ARBA" id="ARBA00023077"/>
    </source>
</evidence>
<sequence>MDHLLMSKEKLQDAGFQRSSLQSDSGLRKCLKPTGLMTAILTALFLLFVVQVQTAEAQQRVQVSGVVTDASDGEPLIGVTVIVQGSLEATGTTIGTSTNIDGEYTLNVPSDLNTLIFSSVGYQTLSVNIDGRTRVDVALNADVRELDNVVVVGYGTQRESEITSAVSTITAADFQSGNINDSQQLLQGKVAGLSVSRPGGDPNADFDIRLRGLSTLGANQSPLVVIDGIAGADLNTVDPNDIESMTVLKDASAAAIYGTRGANGVILVTTRSGVGDQPISVQYTGQVSISTVGNKLEVLSAEQYRNFVSADPDALPNDLGNETNWFDEVTQTGVTQTHSLNISGGNNQTTYSVSGSYRDIQSIQIGSGRQQLNTRLNLTHRALNNRLRLNTTVAVTDRDEKIGLGEVFRYAALFNPTAPIRNADGSFFQQTFFDYFNPVAINEQSTLEAESTRMNLGFRAEYMFDDYVPGLSGSLFYARQSFSRLYGEYYEKTALFRGAGRNGLAIRESFDSRNDLFEGVLNYDRSFGNVRFEATTGYSWQDFQDDVFFAEGGDFINDSFGWNNIFEAREFGRGEGTVSTFRNENRLIGFFGRTNFVIDDTYFLSAAVRREGSSRFGVDNKWGTFFAVSGGLEITNLVSIEGVDQLKARVSYGETGTDAPFNGLSQQRFSSGSAFLVDGNFVPSIGPVTNANPDLKWEVKRELNAGVDFAFLDARLRGSLDYYRSTTDDLLLEINVPVPPNQAPTTWINAAEVSNNGFEAAVSYDAIRSRDLTWTTGITFATNTSTLERYAAGRQTIANVGAPGLNDTPMIRVDEGRKIGDIWGWKFSRIGENGEWLFLTPDGEELDTDGMRALGDASRQVIGNGLPDFELSWTNNVRYNNWDFSMFWRGAFGHDMVNSFDIFHRNAFFITSRNVMRSTLDIPELVESPQFSSFQVEDASFFRLENVTIGYTVPTSPESVFRSLRIYAAANNLLTLTNYSGVDPDVRFADTGNTDNASRAGAPNPLAPGIERRDQWFTQRSFVFGVSLGF</sequence>
<evidence type="ECO:0000259" key="11">
    <source>
        <dbReference type="Pfam" id="PF00593"/>
    </source>
</evidence>
<organism evidence="13 14">
    <name type="scientific">Cyclonatronum proteinivorum</name>
    <dbReference type="NCBI Taxonomy" id="1457365"/>
    <lineage>
        <taxon>Bacteria</taxon>
        <taxon>Pseudomonadati</taxon>
        <taxon>Balneolota</taxon>
        <taxon>Balneolia</taxon>
        <taxon>Balneolales</taxon>
        <taxon>Cyclonatronaceae</taxon>
        <taxon>Cyclonatronum</taxon>
    </lineage>
</organism>
<dbReference type="Pfam" id="PF07715">
    <property type="entry name" value="Plug"/>
    <property type="match status" value="1"/>
</dbReference>
<dbReference type="InterPro" id="IPR039426">
    <property type="entry name" value="TonB-dep_rcpt-like"/>
</dbReference>
<dbReference type="InterPro" id="IPR012910">
    <property type="entry name" value="Plug_dom"/>
</dbReference>
<dbReference type="NCBIfam" id="TIGR04056">
    <property type="entry name" value="OMP_RagA_SusC"/>
    <property type="match status" value="1"/>
</dbReference>
<comment type="subcellular location">
    <subcellularLocation>
        <location evidence="1 8">Cell outer membrane</location>
        <topology evidence="1 8">Multi-pass membrane protein</topology>
    </subcellularLocation>
</comment>
<feature type="region of interest" description="Disordered" evidence="10">
    <location>
        <begin position="990"/>
        <end position="1009"/>
    </location>
</feature>
<dbReference type="SUPFAM" id="SSF56935">
    <property type="entry name" value="Porins"/>
    <property type="match status" value="1"/>
</dbReference>
<dbReference type="Pfam" id="PF00593">
    <property type="entry name" value="TonB_dep_Rec_b-barrel"/>
    <property type="match status" value="1"/>
</dbReference>